<comment type="subcellular location">
    <subcellularLocation>
        <location evidence="3">Cytoplasm</location>
        <location evidence="3">Cytosol</location>
    </subcellularLocation>
    <subcellularLocation>
        <location evidence="2">Endoplasmic reticulum</location>
    </subcellularLocation>
    <subcellularLocation>
        <location evidence="4">Golgi apparatus</location>
    </subcellularLocation>
    <subcellularLocation>
        <location evidence="1">Mitochondrion</location>
    </subcellularLocation>
</comment>
<evidence type="ECO:0000259" key="18">
    <source>
        <dbReference type="PROSITE" id="PS51720"/>
    </source>
</evidence>
<keyword evidence="8" id="KW-0547">Nucleotide-binding</keyword>
<evidence type="ECO:0000256" key="13">
    <source>
        <dbReference type="ARBA" id="ARBA00056809"/>
    </source>
</evidence>
<evidence type="ECO:0000256" key="16">
    <source>
        <dbReference type="SAM" id="Coils"/>
    </source>
</evidence>
<dbReference type="Proteomes" id="UP000736164">
    <property type="component" value="Unassembled WGS sequence"/>
</dbReference>
<dbReference type="GO" id="GO:0005783">
    <property type="term" value="C:endoplasmic reticulum"/>
    <property type="evidence" value="ECO:0007669"/>
    <property type="project" value="UniProtKB-SubCell"/>
</dbReference>
<comment type="similarity">
    <text evidence="5">Belongs to the TRAFAC class TrmE-Era-EngA-EngB-Septin-like GTPase superfamily. AIG1/Toc34/Toc159-like paraseptin GTPase family. IAN subfamily.</text>
</comment>
<reference evidence="19" key="1">
    <citation type="journal article" date="2021" name="Cell">
        <title>Tracing the genetic footprints of vertebrate landing in non-teleost ray-finned fishes.</title>
        <authorList>
            <person name="Bi X."/>
            <person name="Wang K."/>
            <person name="Yang L."/>
            <person name="Pan H."/>
            <person name="Jiang H."/>
            <person name="Wei Q."/>
            <person name="Fang M."/>
            <person name="Yu H."/>
            <person name="Zhu C."/>
            <person name="Cai Y."/>
            <person name="He Y."/>
            <person name="Gan X."/>
            <person name="Zeng H."/>
            <person name="Yu D."/>
            <person name="Zhu Y."/>
            <person name="Jiang H."/>
            <person name="Qiu Q."/>
            <person name="Yang H."/>
            <person name="Zhang Y.E."/>
            <person name="Wang W."/>
            <person name="Zhu M."/>
            <person name="He S."/>
            <person name="Zhang G."/>
        </authorList>
    </citation>
    <scope>NUCLEOTIDE SEQUENCE</scope>
    <source>
        <strain evidence="19">Allg_001</strain>
    </source>
</reference>
<dbReference type="EMBL" id="JAAWVO010061221">
    <property type="protein sequence ID" value="MBN3322747.1"/>
    <property type="molecule type" value="Genomic_DNA"/>
</dbReference>
<evidence type="ECO:0000256" key="15">
    <source>
        <dbReference type="ARBA" id="ARBA00077278"/>
    </source>
</evidence>
<feature type="domain" description="AIG1-type G" evidence="18">
    <location>
        <begin position="211"/>
        <end position="408"/>
    </location>
</feature>
<keyword evidence="9" id="KW-0256">Endoplasmic reticulum</keyword>
<sequence length="897" mass="102057">MLGLLNAGLSEEEVVRQTGRCVSLCEQGIQAFLLVIPLGQLTDEEKGGVEWIQRRFGERAVGFTMLLLTYGDELGSSSVEESLRGNRELGLLVDRCEGRYHSCRKSCSRQAEVTELLQKIDSMVSGNRDSCYTREMYKEVELRLQEVEKMIRQPEKPVAKRQEELEEMKRRMEEKIQNLQEKLQSKEEEIKERELKIKDLEGKISEGSSGRECVRMVLIGRTGCGRSASGNTILGREEFLSKARTTAVTRDLQKGAGEVEGRPVAVVDTPGLFDTEEVRGEIVKCFSLLAPGPHVFLLVIQVGRFTREERDTIKIITETFGEKAALYTLVLFSHGDNLRNETIEQYIQEEADELQQVIENCGNRYHVFNNSEKGHLSQVTELLEKIDRMVRENGGGGCYTSEMFQEAGVRTEQGRRVKETKEELQRQREGLQKREVELLKREVEIHKREEGLQRQREEMMGRKEELQRQGGEMMGREEELQRQGEEMKGREEELHGQREEMMERKEELQRQGEEMKGREEELLRQRVELQRQREELRAQSQRECEQLKRRMEEELQKRDEEIKLRDKRIQQLQEKRKKPVAGQNSELRILLVGKRGVGKSAAGNTILGREEFRSDLSPSTGTKQCEKGTGEVSGRSVAVIDTPGLFDTELSNDEVTDEIVKSMSLSFPGPHVFLVVLQLGRFTQEEKDTVKLIQETFGERACKYTMVLFTHGDTLSGITIESYIEENKNLNDFVKQCNNRHHVFNNKNKEDRSQVTALINKIEQMVRENGGGYFTNDMYQEAERAIREEQERILREGNWDWHSDEERLLCENARDRAERNNSFLRRLGIVAGAGVGTAGIRAEAAAGVEIGAAVGILGGPVGIAVGAAVGLAAGTAAGAVKANIEKLKEEARKCRVQ</sequence>
<evidence type="ECO:0000256" key="12">
    <source>
        <dbReference type="ARBA" id="ARBA00023134"/>
    </source>
</evidence>
<organism evidence="19 20">
    <name type="scientific">Atractosteus spatula</name>
    <name type="common">Alligator gar</name>
    <name type="synonym">Lepisosteus spatula</name>
    <dbReference type="NCBI Taxonomy" id="7917"/>
    <lineage>
        <taxon>Eukaryota</taxon>
        <taxon>Metazoa</taxon>
        <taxon>Chordata</taxon>
        <taxon>Craniata</taxon>
        <taxon>Vertebrata</taxon>
        <taxon>Euteleostomi</taxon>
        <taxon>Actinopterygii</taxon>
        <taxon>Neopterygii</taxon>
        <taxon>Holostei</taxon>
        <taxon>Semionotiformes</taxon>
        <taxon>Lepisosteidae</taxon>
        <taxon>Atractosteus</taxon>
    </lineage>
</organism>
<keyword evidence="10" id="KW-0333">Golgi apparatus</keyword>
<evidence type="ECO:0000313" key="19">
    <source>
        <dbReference type="EMBL" id="MBN3322747.1"/>
    </source>
</evidence>
<keyword evidence="11" id="KW-0496">Mitochondrion</keyword>
<proteinExistence type="inferred from homology"/>
<evidence type="ECO:0000256" key="7">
    <source>
        <dbReference type="ARBA" id="ARBA00022737"/>
    </source>
</evidence>
<evidence type="ECO:0000256" key="6">
    <source>
        <dbReference type="ARBA" id="ARBA00022490"/>
    </source>
</evidence>
<feature type="region of interest" description="Disordered" evidence="17">
    <location>
        <begin position="452"/>
        <end position="501"/>
    </location>
</feature>
<evidence type="ECO:0000256" key="17">
    <source>
        <dbReference type="SAM" id="MobiDB-lite"/>
    </source>
</evidence>
<evidence type="ECO:0000256" key="8">
    <source>
        <dbReference type="ARBA" id="ARBA00022741"/>
    </source>
</evidence>
<evidence type="ECO:0000256" key="2">
    <source>
        <dbReference type="ARBA" id="ARBA00004240"/>
    </source>
</evidence>
<dbReference type="GO" id="GO:0005525">
    <property type="term" value="F:GTP binding"/>
    <property type="evidence" value="ECO:0007669"/>
    <property type="project" value="UniProtKB-KW"/>
</dbReference>
<dbReference type="FunFam" id="3.40.50.300:FF:000536">
    <property type="entry name" value="GTPase IMAP family member 8"/>
    <property type="match status" value="2"/>
</dbReference>
<evidence type="ECO:0000256" key="11">
    <source>
        <dbReference type="ARBA" id="ARBA00023128"/>
    </source>
</evidence>
<feature type="compositionally biased region" description="Basic and acidic residues" evidence="17">
    <location>
        <begin position="452"/>
        <end position="467"/>
    </location>
</feature>
<gene>
    <name evidence="19" type="primary">Gimap7_7</name>
    <name evidence="19" type="ORF">GTO95_0011919</name>
</gene>
<comment type="caution">
    <text evidence="19">The sequence shown here is derived from an EMBL/GenBank/DDBJ whole genome shotgun (WGS) entry which is preliminary data.</text>
</comment>
<feature type="compositionally biased region" description="Basic and acidic residues" evidence="17">
    <location>
        <begin position="474"/>
        <end position="501"/>
    </location>
</feature>
<dbReference type="GO" id="GO:0005829">
    <property type="term" value="C:cytosol"/>
    <property type="evidence" value="ECO:0007669"/>
    <property type="project" value="UniProtKB-SubCell"/>
</dbReference>
<keyword evidence="6" id="KW-0963">Cytoplasm</keyword>
<evidence type="ECO:0000256" key="4">
    <source>
        <dbReference type="ARBA" id="ARBA00004555"/>
    </source>
</evidence>
<keyword evidence="20" id="KW-1185">Reference proteome</keyword>
<dbReference type="GO" id="GO:0005739">
    <property type="term" value="C:mitochondrion"/>
    <property type="evidence" value="ECO:0007669"/>
    <property type="project" value="UniProtKB-SubCell"/>
</dbReference>
<dbReference type="Gene3D" id="3.40.50.300">
    <property type="entry name" value="P-loop containing nucleotide triphosphate hydrolases"/>
    <property type="match status" value="3"/>
</dbReference>
<dbReference type="Pfam" id="PF04548">
    <property type="entry name" value="AIG1"/>
    <property type="match status" value="3"/>
</dbReference>
<dbReference type="PANTHER" id="PTHR10903">
    <property type="entry name" value="GTPASE, IMAP FAMILY MEMBER-RELATED"/>
    <property type="match status" value="1"/>
</dbReference>
<name>A0A8J7TGF3_ATRSP</name>
<evidence type="ECO:0000256" key="14">
    <source>
        <dbReference type="ARBA" id="ARBA00073539"/>
    </source>
</evidence>
<evidence type="ECO:0000256" key="3">
    <source>
        <dbReference type="ARBA" id="ARBA00004514"/>
    </source>
</evidence>
<keyword evidence="12" id="KW-0342">GTP-binding</keyword>
<feature type="coiled-coil region" evidence="16">
    <location>
        <begin position="158"/>
        <end position="203"/>
    </location>
</feature>
<feature type="domain" description="AIG1-type G" evidence="18">
    <location>
        <begin position="584"/>
        <end position="783"/>
    </location>
</feature>
<dbReference type="SUPFAM" id="SSF52540">
    <property type="entry name" value="P-loop containing nucleoside triphosphate hydrolases"/>
    <property type="match status" value="2"/>
</dbReference>
<dbReference type="PANTHER" id="PTHR10903:SF186">
    <property type="entry name" value="GTPASE IMAP FAMILY MEMBER 4-LIKE-RELATED"/>
    <property type="match status" value="1"/>
</dbReference>
<comment type="function">
    <text evidence="13">Exerts an anti-apoptotic effect in the immune system and is involved in responses to infections.</text>
</comment>
<keyword evidence="16" id="KW-0175">Coiled coil</keyword>
<dbReference type="InterPro" id="IPR027417">
    <property type="entry name" value="P-loop_NTPase"/>
</dbReference>
<dbReference type="GO" id="GO:0005794">
    <property type="term" value="C:Golgi apparatus"/>
    <property type="evidence" value="ECO:0007669"/>
    <property type="project" value="UniProtKB-SubCell"/>
</dbReference>
<evidence type="ECO:0000313" key="20">
    <source>
        <dbReference type="Proteomes" id="UP000736164"/>
    </source>
</evidence>
<evidence type="ECO:0000256" key="9">
    <source>
        <dbReference type="ARBA" id="ARBA00022824"/>
    </source>
</evidence>
<dbReference type="CDD" id="cd01852">
    <property type="entry name" value="AIG1"/>
    <property type="match status" value="2"/>
</dbReference>
<dbReference type="PROSITE" id="PS51720">
    <property type="entry name" value="G_AIG1"/>
    <property type="match status" value="2"/>
</dbReference>
<evidence type="ECO:0000256" key="10">
    <source>
        <dbReference type="ARBA" id="ARBA00023034"/>
    </source>
</evidence>
<evidence type="ECO:0000256" key="5">
    <source>
        <dbReference type="ARBA" id="ARBA00008535"/>
    </source>
</evidence>
<feature type="non-terminal residue" evidence="19">
    <location>
        <position position="1"/>
    </location>
</feature>
<evidence type="ECO:0000256" key="1">
    <source>
        <dbReference type="ARBA" id="ARBA00004173"/>
    </source>
</evidence>
<dbReference type="InterPro" id="IPR045058">
    <property type="entry name" value="GIMA/IAN/Toc"/>
</dbReference>
<keyword evidence="7" id="KW-0677">Repeat</keyword>
<accession>A0A8J7TGF3</accession>
<dbReference type="AlphaFoldDB" id="A0A8J7TGF3"/>
<feature type="non-terminal residue" evidence="19">
    <location>
        <position position="897"/>
    </location>
</feature>
<dbReference type="InterPro" id="IPR006703">
    <property type="entry name" value="G_AIG1"/>
</dbReference>
<protein>
    <recommendedName>
        <fullName evidence="14">GTPase IMAP family member 8</fullName>
    </recommendedName>
    <alternativeName>
        <fullName evidence="15">Immune-associated nucleotide-binding protein 9</fullName>
    </alternativeName>
</protein>